<gene>
    <name evidence="1" type="ORF">IHE45_14G002900</name>
</gene>
<proteinExistence type="predicted"/>
<evidence type="ECO:0000313" key="2">
    <source>
        <dbReference type="Proteomes" id="UP000827976"/>
    </source>
</evidence>
<comment type="caution">
    <text evidence="1">The sequence shown here is derived from an EMBL/GenBank/DDBJ whole genome shotgun (WGS) entry which is preliminary data.</text>
</comment>
<sequence>MKKVFGQTVRDLKREVNKKVLKVPGIEQKVLDATSNEPWGPHGSNLADIALATRNYHEYQLIMNVIWKRINDTGKNWRHVYKALTVLEYLVANGSERVIDEIREHAYHLSTLSDFQYIDSSGRDQGSNVRRKSLSLVSLVNDKERVLEVRQKALNNKDKYRSNRPGGNGDRYDDDRYGNREDDRNGYGKERDWGSRDDDRYGRSKDPYSRDGDRYGRDLDDRCVRDSYRDDDYRGRGNDDYQYGSRNRRSTDRDTERSHEDDDRYSSRSSGSRADGFPQDERRQEHKIPDPVGAPPSYEEALKDAQNHIQDETDGGSVAASPQNEFSPVAPKVSSPAGSSGQGPDHVVEGVPVAALTKEVDPFDEFDPRSAPAVPQAAFSPDMDFFGSLAVSDANSLALMPVASVAPSEPDSSTNSGYGADFVALSTASTVMSQPSENPFGDPPFKATPPENFPAQPQSSEPTILQPPSIVGGAEPFPAVAQATETVPNFDFGDTLGGLTYTPASVPNDLQSSANVASQPLWSPEAQATNDILDALLPPTGVPTMASSLSAQPPGMTYMQTPHMNIPPQTEVSASLAPQSVQFPSYVSQPAAPSSIQTAPPGHALQSFAVAANDPLAALTTALPTVKSQPSIDKFETKSTVWADTLSRGLVNLNISGPKINPLADIGIDFESINRKEKREAKTSAAPVTSTITMGKAMGTGSGIGRAGASGLAPPPNHMAGSGIGMGMGPGGPGMGIGIGGGYGSAMNQPMNQAMGMGGMNMNMGMGMNMNMNMGMGMGMNMGMAPGAPMRPPMGMPPQGPGMPGAGYNPMMGPGPYTSQQPYGGGGFR</sequence>
<name>A0ACB7UPM0_DIOAL</name>
<dbReference type="Proteomes" id="UP000827976">
    <property type="component" value="Chromosome 14"/>
</dbReference>
<evidence type="ECO:0000313" key="1">
    <source>
        <dbReference type="EMBL" id="KAH7662664.1"/>
    </source>
</evidence>
<accession>A0ACB7UPM0</accession>
<organism evidence="1 2">
    <name type="scientific">Dioscorea alata</name>
    <name type="common">Purple yam</name>
    <dbReference type="NCBI Taxonomy" id="55571"/>
    <lineage>
        <taxon>Eukaryota</taxon>
        <taxon>Viridiplantae</taxon>
        <taxon>Streptophyta</taxon>
        <taxon>Embryophyta</taxon>
        <taxon>Tracheophyta</taxon>
        <taxon>Spermatophyta</taxon>
        <taxon>Magnoliopsida</taxon>
        <taxon>Liliopsida</taxon>
        <taxon>Dioscoreales</taxon>
        <taxon>Dioscoreaceae</taxon>
        <taxon>Dioscorea</taxon>
    </lineage>
</organism>
<dbReference type="EMBL" id="CM037024">
    <property type="protein sequence ID" value="KAH7662664.1"/>
    <property type="molecule type" value="Genomic_DNA"/>
</dbReference>
<reference evidence="2" key="1">
    <citation type="journal article" date="2022" name="Nat. Commun.">
        <title>Chromosome evolution and the genetic basis of agronomically important traits in greater yam.</title>
        <authorList>
            <person name="Bredeson J.V."/>
            <person name="Lyons J.B."/>
            <person name="Oniyinde I.O."/>
            <person name="Okereke N.R."/>
            <person name="Kolade O."/>
            <person name="Nnabue I."/>
            <person name="Nwadili C.O."/>
            <person name="Hribova E."/>
            <person name="Parker M."/>
            <person name="Nwogha J."/>
            <person name="Shu S."/>
            <person name="Carlson J."/>
            <person name="Kariba R."/>
            <person name="Muthemba S."/>
            <person name="Knop K."/>
            <person name="Barton G.J."/>
            <person name="Sherwood A.V."/>
            <person name="Lopez-Montes A."/>
            <person name="Asiedu R."/>
            <person name="Jamnadass R."/>
            <person name="Muchugi A."/>
            <person name="Goodstein D."/>
            <person name="Egesi C.N."/>
            <person name="Featherston J."/>
            <person name="Asfaw A."/>
            <person name="Simpson G.G."/>
            <person name="Dolezel J."/>
            <person name="Hendre P.S."/>
            <person name="Van Deynze A."/>
            <person name="Kumar P.L."/>
            <person name="Obidiegwu J.E."/>
            <person name="Bhattacharjee R."/>
            <person name="Rokhsar D.S."/>
        </authorList>
    </citation>
    <scope>NUCLEOTIDE SEQUENCE [LARGE SCALE GENOMIC DNA]</scope>
    <source>
        <strain evidence="2">cv. TDa95/00328</strain>
    </source>
</reference>
<keyword evidence="2" id="KW-1185">Reference proteome</keyword>
<protein>
    <submittedName>
        <fullName evidence="1">Epsin protein</fullName>
    </submittedName>
</protein>